<keyword evidence="4" id="KW-1185">Reference proteome</keyword>
<accession>A0A368N942</accession>
<feature type="transmembrane region" description="Helical" evidence="1">
    <location>
        <begin position="133"/>
        <end position="151"/>
    </location>
</feature>
<evidence type="ECO:0000256" key="1">
    <source>
        <dbReference type="SAM" id="Phobius"/>
    </source>
</evidence>
<keyword evidence="1" id="KW-0472">Membrane</keyword>
<evidence type="ECO:0000259" key="2">
    <source>
        <dbReference type="Pfam" id="PF12158"/>
    </source>
</evidence>
<sequence>MEINGPSSRLGIAVLLLVGLASMGYGVYSYDAQSAALDSTATVTATVTETSVVKDGGRTVSYEPRATFEYTYEGETHASANVYPGTLGKDFDTTEAAREALAPYEPGETTTAYVPTDDPENAFLKHERSHKPLLLIGAGAFFAMSSAYSAVRD</sequence>
<dbReference type="AlphaFoldDB" id="A0A368N942"/>
<evidence type="ECO:0000313" key="4">
    <source>
        <dbReference type="Proteomes" id="UP000252189"/>
    </source>
</evidence>
<dbReference type="EMBL" id="QPHM01000001">
    <property type="protein sequence ID" value="RCU46746.1"/>
    <property type="molecule type" value="Genomic_DNA"/>
</dbReference>
<reference evidence="3 4" key="1">
    <citation type="submission" date="2018-07" db="EMBL/GenBank/DDBJ databases">
        <title>Genome sequences of Haloplanus salinus JCM 18368T.</title>
        <authorList>
            <person name="Kim Y.B."/>
            <person name="Roh S.W."/>
        </authorList>
    </citation>
    <scope>NUCLEOTIDE SEQUENCE [LARGE SCALE GENOMIC DNA]</scope>
    <source>
        <strain evidence="3 4">JCM 18368</strain>
    </source>
</reference>
<organism evidence="3 4">
    <name type="scientific">Haloplanus salinus</name>
    <dbReference type="NCBI Taxonomy" id="1126245"/>
    <lineage>
        <taxon>Archaea</taxon>
        <taxon>Methanobacteriati</taxon>
        <taxon>Methanobacteriota</taxon>
        <taxon>Stenosarchaea group</taxon>
        <taxon>Halobacteria</taxon>
        <taxon>Halobacteriales</taxon>
        <taxon>Haloferacaceae</taxon>
        <taxon>Haloplanus</taxon>
    </lineage>
</organism>
<name>A0A368N942_9EURY</name>
<dbReference type="Proteomes" id="UP000252189">
    <property type="component" value="Unassembled WGS sequence"/>
</dbReference>
<comment type="caution">
    <text evidence="3">The sequence shown here is derived from an EMBL/GenBank/DDBJ whole genome shotgun (WGS) entry which is preliminary data.</text>
</comment>
<proteinExistence type="predicted"/>
<dbReference type="RefSeq" id="WP_114448298.1">
    <property type="nucleotide sequence ID" value="NZ_QPHM01000001.1"/>
</dbReference>
<keyword evidence="1" id="KW-1133">Transmembrane helix</keyword>
<protein>
    <submittedName>
        <fullName evidence="3">DUF3592 domain-containing protein</fullName>
    </submittedName>
</protein>
<dbReference type="Pfam" id="PF12158">
    <property type="entry name" value="DUF3592"/>
    <property type="match status" value="1"/>
</dbReference>
<gene>
    <name evidence="3" type="ORF">DU504_05170</name>
</gene>
<feature type="domain" description="DUF3592" evidence="2">
    <location>
        <begin position="40"/>
        <end position="127"/>
    </location>
</feature>
<evidence type="ECO:0000313" key="3">
    <source>
        <dbReference type="EMBL" id="RCU46746.1"/>
    </source>
</evidence>
<keyword evidence="1" id="KW-0812">Transmembrane</keyword>
<dbReference type="InterPro" id="IPR021994">
    <property type="entry name" value="DUF3592"/>
</dbReference>